<feature type="compositionally biased region" description="Basic and acidic residues" evidence="1">
    <location>
        <begin position="357"/>
        <end position="368"/>
    </location>
</feature>
<evidence type="ECO:0000313" key="3">
    <source>
        <dbReference type="EMBL" id="CAD1822881.1"/>
    </source>
</evidence>
<name>A0A6V7NWB5_ANACO</name>
<feature type="region of interest" description="Disordered" evidence="1">
    <location>
        <begin position="348"/>
        <end position="393"/>
    </location>
</feature>
<dbReference type="GO" id="GO:0003676">
    <property type="term" value="F:nucleic acid binding"/>
    <property type="evidence" value="ECO:0007669"/>
    <property type="project" value="InterPro"/>
</dbReference>
<dbReference type="AlphaFoldDB" id="A0A6V7NWB5"/>
<dbReference type="SUPFAM" id="SSF57756">
    <property type="entry name" value="Retrovirus zinc finger-like domains"/>
    <property type="match status" value="1"/>
</dbReference>
<feature type="compositionally biased region" description="Pro residues" evidence="1">
    <location>
        <begin position="118"/>
        <end position="130"/>
    </location>
</feature>
<dbReference type="EMBL" id="LR862142">
    <property type="protein sequence ID" value="CAD1822881.1"/>
    <property type="molecule type" value="Genomic_DNA"/>
</dbReference>
<evidence type="ECO:0000256" key="1">
    <source>
        <dbReference type="SAM" id="MobiDB-lite"/>
    </source>
</evidence>
<feature type="compositionally biased region" description="Basic and acidic residues" evidence="1">
    <location>
        <begin position="1"/>
        <end position="15"/>
    </location>
</feature>
<dbReference type="InterPro" id="IPR001878">
    <property type="entry name" value="Znf_CCHC"/>
</dbReference>
<reference evidence="3" key="1">
    <citation type="submission" date="2020-07" db="EMBL/GenBank/DDBJ databases">
        <authorList>
            <person name="Lin J."/>
        </authorList>
    </citation>
    <scope>NUCLEOTIDE SEQUENCE</scope>
</reference>
<organism evidence="3">
    <name type="scientific">Ananas comosus var. bracteatus</name>
    <name type="common">red pineapple</name>
    <dbReference type="NCBI Taxonomy" id="296719"/>
    <lineage>
        <taxon>Eukaryota</taxon>
        <taxon>Viridiplantae</taxon>
        <taxon>Streptophyta</taxon>
        <taxon>Embryophyta</taxon>
        <taxon>Tracheophyta</taxon>
        <taxon>Spermatophyta</taxon>
        <taxon>Magnoliopsida</taxon>
        <taxon>Liliopsida</taxon>
        <taxon>Poales</taxon>
        <taxon>Bromeliaceae</taxon>
        <taxon>Bromelioideae</taxon>
        <taxon>Ananas</taxon>
    </lineage>
</organism>
<dbReference type="SMART" id="SM00343">
    <property type="entry name" value="ZnF_C2HC"/>
    <property type="match status" value="2"/>
</dbReference>
<proteinExistence type="predicted"/>
<dbReference type="GO" id="GO:0008270">
    <property type="term" value="F:zinc ion binding"/>
    <property type="evidence" value="ECO:0007669"/>
    <property type="project" value="InterPro"/>
</dbReference>
<feature type="region of interest" description="Disordered" evidence="1">
    <location>
        <begin position="1"/>
        <end position="69"/>
    </location>
</feature>
<dbReference type="InterPro" id="IPR036875">
    <property type="entry name" value="Znf_CCHC_sf"/>
</dbReference>
<feature type="region of interest" description="Disordered" evidence="1">
    <location>
        <begin position="115"/>
        <end position="137"/>
    </location>
</feature>
<feature type="compositionally biased region" description="Polar residues" evidence="1">
    <location>
        <begin position="369"/>
        <end position="379"/>
    </location>
</feature>
<feature type="domain" description="CCHC-type" evidence="2">
    <location>
        <begin position="165"/>
        <end position="181"/>
    </location>
</feature>
<feature type="domain" description="CCHC-type" evidence="2">
    <location>
        <begin position="146"/>
        <end position="162"/>
    </location>
</feature>
<feature type="compositionally biased region" description="Basic and acidic residues" evidence="1">
    <location>
        <begin position="51"/>
        <end position="68"/>
    </location>
</feature>
<gene>
    <name evidence="3" type="ORF">CB5_LOCUS6092</name>
</gene>
<sequence>MDGDRSASWKGKAVDRSASWKGKAVDRSASWNGKAVDRSWQGKAGLSAECSRPKQAERSRPEQAEARNEGLLPELELRCPCPAKHQSDLKHLFADLHKRPLSTPVTLKKSFKDALLTPAPPVPPRNPPRSSPRAPYKLDPRTIRGRCFRCLGRDHQASRCRDPLRCARCLAVGHKARSCMNRWPMSVYRPMRARPAYLSAFVPLTNDFFARQNRRRNAILVDVVPPANLGHFPQETITNGLANRFGGYPTDFLVARHSERNYVVFLPDWAAFHMNVGHPALWRPWLSASTDSSGQIGYSLRMVDLTGYRCLIAVNHLFDIPENLEITFGDISLLVIIQLERWDRVGVDARGNPPPPHNERSAHHDPDARSTNALRSNSGEDVDRERDSSASNTWISSEIRHRRRRSTPADRICSHDRPYAIIPVSINRSCSRDRPSAVTPMSEPQLPVGELPGREVSVEQLWVLIDKLCRIEHSLIQA</sequence>
<evidence type="ECO:0000259" key="2">
    <source>
        <dbReference type="SMART" id="SM00343"/>
    </source>
</evidence>
<accession>A0A6V7NWB5</accession>
<protein>
    <recommendedName>
        <fullName evidence="2">CCHC-type domain-containing protein</fullName>
    </recommendedName>
</protein>
<dbReference type="Gene3D" id="4.10.60.10">
    <property type="entry name" value="Zinc finger, CCHC-type"/>
    <property type="match status" value="1"/>
</dbReference>